<dbReference type="RefSeq" id="WP_158092150.1">
    <property type="nucleotide sequence ID" value="NZ_AP018920.1"/>
</dbReference>
<keyword evidence="4 6" id="KW-0503">Monooxygenase</keyword>
<dbReference type="Pfam" id="PF00296">
    <property type="entry name" value="Bac_luciferase"/>
    <property type="match status" value="1"/>
</dbReference>
<evidence type="ECO:0000256" key="1">
    <source>
        <dbReference type="ARBA" id="ARBA00022630"/>
    </source>
</evidence>
<keyword evidence="3 6" id="KW-0560">Oxidoreductase</keyword>
<sequence length="378" mass="41600">MTDAASHRQPLFDGLDRLKLGVFHMNCTRGATPSTAEGTISPLDWGQQVRIARLAEDAGLDAFIPIARWRGYGGPSGFNDEQYEPIPWAAGLSALTERIAVFATAHVPLIHPVRLAKEVATIDHISGGRFCLNVVAGWNKRELDMFGVDLVPQEERYEVAAEWTSFLERLWAEDEEFDVAGKYFRAERVLSAPKPIQRPRVPIMSAGSSPAGIAFAAAHADICFAAANSPEDLQPLVARIKEAAAERGRTVSVWTQAGVLCGETEAEATRRYEHVVREQGDLEAVTNQMTMLMGGDSRTLDFALDPAMLERMVAMQHAYQLFGTPEQIVKEMQQLADIGIDGLALMWPDYERGISEFRDQVLPLAVQAGLRAGAQVQR</sequence>
<evidence type="ECO:0000313" key="6">
    <source>
        <dbReference type="EMBL" id="OSY40802.1"/>
    </source>
</evidence>
<evidence type="ECO:0000256" key="4">
    <source>
        <dbReference type="ARBA" id="ARBA00023033"/>
    </source>
</evidence>
<dbReference type="InterPro" id="IPR011251">
    <property type="entry name" value="Luciferase-like_dom"/>
</dbReference>
<reference evidence="6 7" key="1">
    <citation type="submission" date="2016-09" db="EMBL/GenBank/DDBJ databases">
        <title>Pseudonocardia autotrophica DSM535, a candidate organism with high potential of specific P450 cytochromes.</title>
        <authorList>
            <person name="Grumaz C."/>
            <person name="Vainshtein Y."/>
            <person name="Kirstahler P."/>
            <person name="Sohn K."/>
        </authorList>
    </citation>
    <scope>NUCLEOTIDE SEQUENCE [LARGE SCALE GENOMIC DNA]</scope>
    <source>
        <strain evidence="6 7">DSM 535</strain>
    </source>
</reference>
<evidence type="ECO:0000256" key="2">
    <source>
        <dbReference type="ARBA" id="ARBA00022643"/>
    </source>
</evidence>
<dbReference type="InterPro" id="IPR036661">
    <property type="entry name" value="Luciferase-like_sf"/>
</dbReference>
<dbReference type="AlphaFoldDB" id="A0A1Y2N053"/>
<keyword evidence="7" id="KW-1185">Reference proteome</keyword>
<comment type="caution">
    <text evidence="6">The sequence shown here is derived from an EMBL/GenBank/DDBJ whole genome shotgun (WGS) entry which is preliminary data.</text>
</comment>
<dbReference type="PANTHER" id="PTHR42847">
    <property type="entry name" value="ALKANESULFONATE MONOOXYGENASE"/>
    <property type="match status" value="1"/>
</dbReference>
<dbReference type="EC" id="1.14.99.46" evidence="6"/>
<dbReference type="GO" id="GO:0008726">
    <property type="term" value="F:alkanesulfonate monooxygenase activity"/>
    <property type="evidence" value="ECO:0007669"/>
    <property type="project" value="TreeGrafter"/>
</dbReference>
<feature type="domain" description="Luciferase-like" evidence="5">
    <location>
        <begin position="19"/>
        <end position="341"/>
    </location>
</feature>
<organism evidence="6 7">
    <name type="scientific">Pseudonocardia autotrophica</name>
    <name type="common">Amycolata autotrophica</name>
    <name type="synonym">Nocardia autotrophica</name>
    <dbReference type="NCBI Taxonomy" id="2074"/>
    <lineage>
        <taxon>Bacteria</taxon>
        <taxon>Bacillati</taxon>
        <taxon>Actinomycetota</taxon>
        <taxon>Actinomycetes</taxon>
        <taxon>Pseudonocardiales</taxon>
        <taxon>Pseudonocardiaceae</taxon>
        <taxon>Pseudonocardia</taxon>
    </lineage>
</organism>
<dbReference type="SUPFAM" id="SSF51679">
    <property type="entry name" value="Bacterial luciferase-like"/>
    <property type="match status" value="1"/>
</dbReference>
<keyword evidence="1" id="KW-0285">Flavoprotein</keyword>
<dbReference type="PANTHER" id="PTHR42847:SF4">
    <property type="entry name" value="ALKANESULFONATE MONOOXYGENASE-RELATED"/>
    <property type="match status" value="1"/>
</dbReference>
<evidence type="ECO:0000259" key="5">
    <source>
        <dbReference type="Pfam" id="PF00296"/>
    </source>
</evidence>
<dbReference type="EMBL" id="MIGB01000011">
    <property type="protein sequence ID" value="OSY40802.1"/>
    <property type="molecule type" value="Genomic_DNA"/>
</dbReference>
<keyword evidence="2" id="KW-0288">FMN</keyword>
<dbReference type="GO" id="GO:0046306">
    <property type="term" value="P:alkanesulfonate catabolic process"/>
    <property type="evidence" value="ECO:0007669"/>
    <property type="project" value="TreeGrafter"/>
</dbReference>
<name>A0A1Y2N053_PSEAH</name>
<evidence type="ECO:0000313" key="7">
    <source>
        <dbReference type="Proteomes" id="UP000194360"/>
    </source>
</evidence>
<dbReference type="Gene3D" id="3.20.20.30">
    <property type="entry name" value="Luciferase-like domain"/>
    <property type="match status" value="1"/>
</dbReference>
<evidence type="ECO:0000256" key="3">
    <source>
        <dbReference type="ARBA" id="ARBA00023002"/>
    </source>
</evidence>
<proteinExistence type="predicted"/>
<dbReference type="STRING" id="2074.BG845_02561"/>
<protein>
    <submittedName>
        <fullName evidence="6">Pyrimidine monooxygenase RutA</fullName>
        <ecNumber evidence="6">1.14.99.46</ecNumber>
    </submittedName>
</protein>
<dbReference type="GO" id="GO:0052614">
    <property type="term" value="F:uracil oxygenase activity"/>
    <property type="evidence" value="ECO:0007669"/>
    <property type="project" value="UniProtKB-EC"/>
</dbReference>
<dbReference type="OrthoDB" id="9814695at2"/>
<dbReference type="Proteomes" id="UP000194360">
    <property type="component" value="Unassembled WGS sequence"/>
</dbReference>
<accession>A0A1Y2N053</accession>
<dbReference type="InterPro" id="IPR050172">
    <property type="entry name" value="SsuD_RutA_monooxygenase"/>
</dbReference>
<gene>
    <name evidence="6" type="primary">rutA_1</name>
    <name evidence="6" type="ORF">BG845_02561</name>
</gene>